<dbReference type="PROSITE" id="PS50850">
    <property type="entry name" value="MFS"/>
    <property type="match status" value="1"/>
</dbReference>
<dbReference type="InterPro" id="IPR039672">
    <property type="entry name" value="MFS_2"/>
</dbReference>
<feature type="transmembrane region" description="Helical" evidence="5">
    <location>
        <begin position="114"/>
        <end position="144"/>
    </location>
</feature>
<dbReference type="InterPro" id="IPR001927">
    <property type="entry name" value="Na/Gal_symport"/>
</dbReference>
<dbReference type="PANTHER" id="PTHR11328:SF24">
    <property type="entry name" value="MAJOR FACILITATOR SUPERFAMILY (MFS) PROFILE DOMAIN-CONTAINING PROTEIN"/>
    <property type="match status" value="1"/>
</dbReference>
<evidence type="ECO:0000256" key="4">
    <source>
        <dbReference type="ARBA" id="ARBA00023136"/>
    </source>
</evidence>
<feature type="transmembrane region" description="Helical" evidence="5">
    <location>
        <begin position="156"/>
        <end position="178"/>
    </location>
</feature>
<dbReference type="InterPro" id="IPR020846">
    <property type="entry name" value="MFS_dom"/>
</dbReference>
<feature type="transmembrane region" description="Helical" evidence="5">
    <location>
        <begin position="86"/>
        <end position="102"/>
    </location>
</feature>
<evidence type="ECO:0000256" key="3">
    <source>
        <dbReference type="ARBA" id="ARBA00022989"/>
    </source>
</evidence>
<accession>A0ABZ0I0E4</accession>
<dbReference type="RefSeq" id="WP_407347060.1">
    <property type="nucleotide sequence ID" value="NZ_CP136864.1"/>
</dbReference>
<evidence type="ECO:0000256" key="1">
    <source>
        <dbReference type="ARBA" id="ARBA00009617"/>
    </source>
</evidence>
<evidence type="ECO:0000256" key="5">
    <source>
        <dbReference type="SAM" id="Phobius"/>
    </source>
</evidence>
<name>A0ABZ0I0E4_9GAMM</name>
<evidence type="ECO:0000313" key="8">
    <source>
        <dbReference type="Proteomes" id="UP001626537"/>
    </source>
</evidence>
<reference evidence="7 8" key="1">
    <citation type="submission" date="2023-10" db="EMBL/GenBank/DDBJ databases">
        <title>Two novel species belonging to the OM43/NOR5 clade.</title>
        <authorList>
            <person name="Park M."/>
        </authorList>
    </citation>
    <scope>NUCLEOTIDE SEQUENCE [LARGE SCALE GENOMIC DNA]</scope>
    <source>
        <strain evidence="7 8">IMCC43200</strain>
    </source>
</reference>
<evidence type="ECO:0000256" key="2">
    <source>
        <dbReference type="ARBA" id="ARBA00022692"/>
    </source>
</evidence>
<feature type="transmembrane region" description="Helical" evidence="5">
    <location>
        <begin position="278"/>
        <end position="300"/>
    </location>
</feature>
<sequence>MSEKADTAPLSFTEKVGYGLGDMASNFYMGFFGLFLLYYYTDVFGISPAAAATMLLVTKVIDAISDPAMGLISDRTNSRWGKYRPYLLWAAVPYAGLGYLLFLGPDLSPTGKLIYAYITYTLVMLAYTAINVPYSALLAVISPVAEERTKATQFRFVFASLGTLTVGAFATPLVGWLGGDDQLLGFKLTIILFAVLSVLIFWITFATTRERVKPQPSTGSVADDITALLKNRSWMILVFTGILIVVGLIARFASIVYYMKYYVNDSGEAIFLIFDRTAILTSCGLMGQLIGALVTPFLAARIEKHRLVMFMSLLHAVSLALCYMIPPDQFPLIVLIHSVGIFTFGVSITLLFSMYTDCAEYGEWLTGRNTAGLTISASMFSLKFGSAVGGAIPGFMLAWFGFVANQAQNDVAVAGIRLMFNVVPAVYFLAAATLMFWYTIDRQTLQQVERDLHSRRGAITQ</sequence>
<keyword evidence="4 5" id="KW-0472">Membrane</keyword>
<feature type="transmembrane region" description="Helical" evidence="5">
    <location>
        <begin position="373"/>
        <end position="402"/>
    </location>
</feature>
<keyword evidence="2 5" id="KW-0812">Transmembrane</keyword>
<feature type="transmembrane region" description="Helical" evidence="5">
    <location>
        <begin position="184"/>
        <end position="205"/>
    </location>
</feature>
<dbReference type="SUPFAM" id="SSF103473">
    <property type="entry name" value="MFS general substrate transporter"/>
    <property type="match status" value="1"/>
</dbReference>
<comment type="similarity">
    <text evidence="1">Belongs to the sodium:galactoside symporter (TC 2.A.2) family.</text>
</comment>
<dbReference type="InterPro" id="IPR036259">
    <property type="entry name" value="MFS_trans_sf"/>
</dbReference>
<evidence type="ECO:0000259" key="6">
    <source>
        <dbReference type="PROSITE" id="PS50850"/>
    </source>
</evidence>
<feature type="transmembrane region" description="Helical" evidence="5">
    <location>
        <begin position="332"/>
        <end position="352"/>
    </location>
</feature>
<feature type="transmembrane region" description="Helical" evidence="5">
    <location>
        <begin position="422"/>
        <end position="440"/>
    </location>
</feature>
<feature type="transmembrane region" description="Helical" evidence="5">
    <location>
        <begin position="20"/>
        <end position="40"/>
    </location>
</feature>
<dbReference type="PANTHER" id="PTHR11328">
    <property type="entry name" value="MAJOR FACILITATOR SUPERFAMILY DOMAIN-CONTAINING PROTEIN"/>
    <property type="match status" value="1"/>
</dbReference>
<organism evidence="7 8">
    <name type="scientific">Congregibacter variabilis</name>
    <dbReference type="NCBI Taxonomy" id="3081200"/>
    <lineage>
        <taxon>Bacteria</taxon>
        <taxon>Pseudomonadati</taxon>
        <taxon>Pseudomonadota</taxon>
        <taxon>Gammaproteobacteria</taxon>
        <taxon>Cellvibrionales</taxon>
        <taxon>Halieaceae</taxon>
        <taxon>Congregibacter</taxon>
    </lineage>
</organism>
<protein>
    <submittedName>
        <fullName evidence="7">MFS transporter</fullName>
    </submittedName>
</protein>
<keyword evidence="8" id="KW-1185">Reference proteome</keyword>
<feature type="domain" description="Major facilitator superfamily (MFS) profile" evidence="6">
    <location>
        <begin position="14"/>
        <end position="442"/>
    </location>
</feature>
<dbReference type="CDD" id="cd17332">
    <property type="entry name" value="MFS_MelB_like"/>
    <property type="match status" value="1"/>
</dbReference>
<dbReference type="EMBL" id="CP136864">
    <property type="protein sequence ID" value="WOJ92463.1"/>
    <property type="molecule type" value="Genomic_DNA"/>
</dbReference>
<dbReference type="Gene3D" id="1.20.1250.20">
    <property type="entry name" value="MFS general substrate transporter like domains"/>
    <property type="match status" value="2"/>
</dbReference>
<feature type="transmembrane region" description="Helical" evidence="5">
    <location>
        <begin position="307"/>
        <end position="326"/>
    </location>
</feature>
<dbReference type="Proteomes" id="UP001626537">
    <property type="component" value="Chromosome"/>
</dbReference>
<keyword evidence="3 5" id="KW-1133">Transmembrane helix</keyword>
<gene>
    <name evidence="7" type="ORF">R0135_11790</name>
</gene>
<evidence type="ECO:0000313" key="7">
    <source>
        <dbReference type="EMBL" id="WOJ92463.1"/>
    </source>
</evidence>
<dbReference type="NCBIfam" id="TIGR00792">
    <property type="entry name" value="gph"/>
    <property type="match status" value="1"/>
</dbReference>
<dbReference type="Pfam" id="PF13347">
    <property type="entry name" value="MFS_2"/>
    <property type="match status" value="1"/>
</dbReference>
<proteinExistence type="inferred from homology"/>
<feature type="transmembrane region" description="Helical" evidence="5">
    <location>
        <begin position="234"/>
        <end position="258"/>
    </location>
</feature>